<dbReference type="SUPFAM" id="SSF55785">
    <property type="entry name" value="PYP-like sensor domain (PAS domain)"/>
    <property type="match status" value="1"/>
</dbReference>
<evidence type="ECO:0000256" key="4">
    <source>
        <dbReference type="ARBA" id="ARBA00022543"/>
    </source>
</evidence>
<dbReference type="SMART" id="SM00387">
    <property type="entry name" value="HATPase_c"/>
    <property type="match status" value="1"/>
</dbReference>
<evidence type="ECO:0000256" key="5">
    <source>
        <dbReference type="ARBA" id="ARBA00022553"/>
    </source>
</evidence>
<dbReference type="Gene3D" id="3.30.450.270">
    <property type="match status" value="1"/>
</dbReference>
<dbReference type="InterPro" id="IPR016132">
    <property type="entry name" value="Phyto_chromo_attachment"/>
</dbReference>
<dbReference type="PRINTS" id="PR01033">
    <property type="entry name" value="PHYTOCHROME"/>
</dbReference>
<dbReference type="SMART" id="SM00388">
    <property type="entry name" value="HisKA"/>
    <property type="match status" value="1"/>
</dbReference>
<dbReference type="GO" id="GO:0009881">
    <property type="term" value="F:photoreceptor activity"/>
    <property type="evidence" value="ECO:0007669"/>
    <property type="project" value="UniProtKB-KW"/>
</dbReference>
<organism evidence="13 14">
    <name type="scientific">Rhodoplanes elegans</name>
    <dbReference type="NCBI Taxonomy" id="29408"/>
    <lineage>
        <taxon>Bacteria</taxon>
        <taxon>Pseudomonadati</taxon>
        <taxon>Pseudomonadota</taxon>
        <taxon>Alphaproteobacteria</taxon>
        <taxon>Hyphomicrobiales</taxon>
        <taxon>Nitrobacteraceae</taxon>
        <taxon>Rhodoplanes</taxon>
    </lineage>
</organism>
<dbReference type="AlphaFoldDB" id="A0A327KD36"/>
<keyword evidence="5" id="KW-0597">Phosphoprotein</keyword>
<evidence type="ECO:0000256" key="6">
    <source>
        <dbReference type="ARBA" id="ARBA00022606"/>
    </source>
</evidence>
<sequence length="778" mass="85040">MKDARALGGPDDTGAADLASCDREPIHVPGAIQPHGLLFAFAEGDLRTISVSANLQDLLGLPAETVLDRPIEATFEPASVEQLRVALRQSEGPAGVPVAMPLRTGGPFAFDGVVHRHDGLVLLEFEPRGEPSDGAHAFFRRTSGAIRRLQAARTLADACAAAAREVRQITGFDRVKVYRFAADFSGEVIAESRDEAIESFLGLHFPPSDIPAQARALYALNPVRIIPDIAYRPAPMAPNRHPSTGRPIDLSFAVLRSVSPIHLEYMRNMGIRGTMSVSILRGDRLWGLIACHNRLPRHVGHDARQACEMVAQVLAWQIGVMEEDAVTRHSLKGKAIQRRLLSDIEELRDHRAGLIGNSEALLELMGASGLCLYGRDGVTTIGRTPPTAVIERIVDWAIRAEGAELFQTDRLPLLFPEAQDYVDVAAGVLAVPLSRSPPHRVMLWFRPEVAQTVRWGGNPEKAVEPGPDGARLQPRKSFAAWTEESRGRSIPWQPHEIVAAVELRELVIDVILRKAEELESVNVQLARSNEELESFAYVASHDLKEPLRHIEAFAGLLSESIGRSGDTRLGAMVGGIESSSRRLRNLINDLAEFSRLGRQAQPPAPTALDEIVREVMDDLRQRIDETRATVTCAPLPTVQCDRNQVRQVLQNLLANALKYRHPDRPCTIRIVAEVETEGPHRDADAFVRVLVADNGIGFDPKYAEQVFEPFQRLHGPDEYEGSGIGLAICRKIIQRHGGKVGVETAPGAGATFWFSLPLATGRDGVPTSPGASSGIDQV</sequence>
<dbReference type="Pfam" id="PF02518">
    <property type="entry name" value="HATPase_c"/>
    <property type="match status" value="1"/>
</dbReference>
<feature type="domain" description="Phytochrome chromophore attachment site" evidence="11">
    <location>
        <begin position="154"/>
        <end position="312"/>
    </location>
</feature>
<evidence type="ECO:0000259" key="11">
    <source>
        <dbReference type="PROSITE" id="PS50046"/>
    </source>
</evidence>
<evidence type="ECO:0000256" key="3">
    <source>
        <dbReference type="ARBA" id="ARBA00012438"/>
    </source>
</evidence>
<dbReference type="EC" id="2.7.13.3" evidence="3"/>
<dbReference type="SUPFAM" id="SSF47384">
    <property type="entry name" value="Homodimeric domain of signal transducing histidine kinase"/>
    <property type="match status" value="1"/>
</dbReference>
<dbReference type="SUPFAM" id="SSF55781">
    <property type="entry name" value="GAF domain-like"/>
    <property type="match status" value="2"/>
</dbReference>
<dbReference type="Pfam" id="PF08446">
    <property type="entry name" value="PAS_2"/>
    <property type="match status" value="1"/>
</dbReference>
<evidence type="ECO:0000313" key="14">
    <source>
        <dbReference type="Proteomes" id="UP000248863"/>
    </source>
</evidence>
<dbReference type="OrthoDB" id="9760752at2"/>
<keyword evidence="9" id="KW-0157">Chromophore</keyword>
<dbReference type="GO" id="GO:0000156">
    <property type="term" value="F:phosphorelay response regulator activity"/>
    <property type="evidence" value="ECO:0007669"/>
    <property type="project" value="TreeGrafter"/>
</dbReference>
<evidence type="ECO:0000259" key="12">
    <source>
        <dbReference type="PROSITE" id="PS50109"/>
    </source>
</evidence>
<dbReference type="GO" id="GO:0009584">
    <property type="term" value="P:detection of visible light"/>
    <property type="evidence" value="ECO:0007669"/>
    <property type="project" value="InterPro"/>
</dbReference>
<evidence type="ECO:0000256" key="10">
    <source>
        <dbReference type="ARBA" id="ARBA00023170"/>
    </source>
</evidence>
<dbReference type="Gene3D" id="1.10.287.130">
    <property type="match status" value="1"/>
</dbReference>
<dbReference type="InterPro" id="IPR003661">
    <property type="entry name" value="HisK_dim/P_dom"/>
</dbReference>
<dbReference type="GO" id="GO:0007234">
    <property type="term" value="P:osmosensory signaling via phosphorelay pathway"/>
    <property type="evidence" value="ECO:0007669"/>
    <property type="project" value="TreeGrafter"/>
</dbReference>
<dbReference type="Gene3D" id="3.30.450.20">
    <property type="entry name" value="PAS domain"/>
    <property type="match status" value="1"/>
</dbReference>
<dbReference type="InterPro" id="IPR050351">
    <property type="entry name" value="BphY/WalK/GraS-like"/>
</dbReference>
<reference evidence="13 14" key="1">
    <citation type="submission" date="2017-07" db="EMBL/GenBank/DDBJ databases">
        <title>Draft Genome Sequences of Select Purple Nonsulfur Bacteria.</title>
        <authorList>
            <person name="Lasarre B."/>
            <person name="Mckinlay J.B."/>
        </authorList>
    </citation>
    <scope>NUCLEOTIDE SEQUENCE [LARGE SCALE GENOMIC DNA]</scope>
    <source>
        <strain evidence="13 14">DSM 11907</strain>
    </source>
</reference>
<dbReference type="SUPFAM" id="SSF55874">
    <property type="entry name" value="ATPase domain of HSP90 chaperone/DNA topoisomerase II/histidine kinase"/>
    <property type="match status" value="1"/>
</dbReference>
<keyword evidence="7" id="KW-0808">Transferase</keyword>
<dbReference type="EMBL" id="NPEU01000210">
    <property type="protein sequence ID" value="RAI36679.1"/>
    <property type="molecule type" value="Genomic_DNA"/>
</dbReference>
<dbReference type="Pfam" id="PF00360">
    <property type="entry name" value="PHY"/>
    <property type="match status" value="1"/>
</dbReference>
<accession>A0A327KD36</accession>
<dbReference type="PROSITE" id="PS50109">
    <property type="entry name" value="HIS_KIN"/>
    <property type="match status" value="1"/>
</dbReference>
<dbReference type="InterPro" id="IPR013654">
    <property type="entry name" value="PAS_2"/>
</dbReference>
<dbReference type="GO" id="GO:0000155">
    <property type="term" value="F:phosphorelay sensor kinase activity"/>
    <property type="evidence" value="ECO:0007669"/>
    <property type="project" value="InterPro"/>
</dbReference>
<evidence type="ECO:0000256" key="2">
    <source>
        <dbReference type="ARBA" id="ARBA00006402"/>
    </source>
</evidence>
<dbReference type="InterPro" id="IPR013515">
    <property type="entry name" value="Phytochrome_cen-reg"/>
</dbReference>
<keyword evidence="6" id="KW-0716">Sensory transduction</keyword>
<dbReference type="GO" id="GO:0030295">
    <property type="term" value="F:protein kinase activator activity"/>
    <property type="evidence" value="ECO:0007669"/>
    <property type="project" value="TreeGrafter"/>
</dbReference>
<evidence type="ECO:0000256" key="1">
    <source>
        <dbReference type="ARBA" id="ARBA00000085"/>
    </source>
</evidence>
<dbReference type="InterPro" id="IPR029016">
    <property type="entry name" value="GAF-like_dom_sf"/>
</dbReference>
<dbReference type="Gene3D" id="3.30.450.40">
    <property type="match status" value="1"/>
</dbReference>
<proteinExistence type="inferred from homology"/>
<dbReference type="InterPro" id="IPR036097">
    <property type="entry name" value="HisK_dim/P_sf"/>
</dbReference>
<dbReference type="Pfam" id="PF00512">
    <property type="entry name" value="HisKA"/>
    <property type="match status" value="1"/>
</dbReference>
<name>A0A327KD36_9BRAD</name>
<dbReference type="SMART" id="SM00065">
    <property type="entry name" value="GAF"/>
    <property type="match status" value="1"/>
</dbReference>
<dbReference type="CDD" id="cd00082">
    <property type="entry name" value="HisKA"/>
    <property type="match status" value="1"/>
</dbReference>
<keyword evidence="8" id="KW-0418">Kinase</keyword>
<dbReference type="GO" id="GO:0006355">
    <property type="term" value="P:regulation of DNA-templated transcription"/>
    <property type="evidence" value="ECO:0007669"/>
    <property type="project" value="InterPro"/>
</dbReference>
<evidence type="ECO:0000256" key="8">
    <source>
        <dbReference type="ARBA" id="ARBA00022777"/>
    </source>
</evidence>
<dbReference type="PROSITE" id="PS50046">
    <property type="entry name" value="PHYTOCHROME_2"/>
    <property type="match status" value="1"/>
</dbReference>
<dbReference type="Gene3D" id="3.30.565.10">
    <property type="entry name" value="Histidine kinase-like ATPase, C-terminal domain"/>
    <property type="match status" value="1"/>
</dbReference>
<evidence type="ECO:0000256" key="7">
    <source>
        <dbReference type="ARBA" id="ARBA00022679"/>
    </source>
</evidence>
<dbReference type="InterPro" id="IPR043150">
    <property type="entry name" value="Phytochrome_PHY_sf"/>
</dbReference>
<comment type="similarity">
    <text evidence="2">In the N-terminal section; belongs to the phytochrome family.</text>
</comment>
<dbReference type="Pfam" id="PF01590">
    <property type="entry name" value="GAF"/>
    <property type="match status" value="1"/>
</dbReference>
<comment type="catalytic activity">
    <reaction evidence="1">
        <text>ATP + protein L-histidine = ADP + protein N-phospho-L-histidine.</text>
        <dbReference type="EC" id="2.7.13.3"/>
    </reaction>
</comment>
<gene>
    <name evidence="13" type="ORF">CH338_17285</name>
</gene>
<dbReference type="Proteomes" id="UP000248863">
    <property type="component" value="Unassembled WGS sequence"/>
</dbReference>
<dbReference type="PANTHER" id="PTHR42878:SF15">
    <property type="entry name" value="BACTERIOPHYTOCHROME"/>
    <property type="match status" value="1"/>
</dbReference>
<keyword evidence="4" id="KW-0600">Photoreceptor protein</keyword>
<feature type="domain" description="Histidine kinase" evidence="12">
    <location>
        <begin position="538"/>
        <end position="760"/>
    </location>
</feature>
<dbReference type="InterPro" id="IPR001294">
    <property type="entry name" value="Phytochrome"/>
</dbReference>
<comment type="caution">
    <text evidence="13">The sequence shown here is derived from an EMBL/GenBank/DDBJ whole genome shotgun (WGS) entry which is preliminary data.</text>
</comment>
<dbReference type="InterPro" id="IPR005467">
    <property type="entry name" value="His_kinase_dom"/>
</dbReference>
<dbReference type="RefSeq" id="WP_111358375.1">
    <property type="nucleotide sequence ID" value="NZ_NHSK01000075.1"/>
</dbReference>
<evidence type="ECO:0000313" key="13">
    <source>
        <dbReference type="EMBL" id="RAI36679.1"/>
    </source>
</evidence>
<dbReference type="PANTHER" id="PTHR42878">
    <property type="entry name" value="TWO-COMPONENT HISTIDINE KINASE"/>
    <property type="match status" value="1"/>
</dbReference>
<dbReference type="InterPro" id="IPR003018">
    <property type="entry name" value="GAF"/>
</dbReference>
<keyword evidence="10" id="KW-0675">Receptor</keyword>
<dbReference type="FunFam" id="3.30.565.10:FF:000006">
    <property type="entry name" value="Sensor histidine kinase WalK"/>
    <property type="match status" value="1"/>
</dbReference>
<protein>
    <recommendedName>
        <fullName evidence="3">histidine kinase</fullName>
        <ecNumber evidence="3">2.7.13.3</ecNumber>
    </recommendedName>
</protein>
<keyword evidence="14" id="KW-1185">Reference proteome</keyword>
<dbReference type="InterPro" id="IPR003594">
    <property type="entry name" value="HATPase_dom"/>
</dbReference>
<dbReference type="InterPro" id="IPR035965">
    <property type="entry name" value="PAS-like_dom_sf"/>
</dbReference>
<evidence type="ECO:0000256" key="9">
    <source>
        <dbReference type="ARBA" id="ARBA00022991"/>
    </source>
</evidence>
<dbReference type="InterPro" id="IPR036890">
    <property type="entry name" value="HATPase_C_sf"/>
</dbReference>